<dbReference type="Pfam" id="PF01987">
    <property type="entry name" value="AIM24"/>
    <property type="match status" value="1"/>
</dbReference>
<gene>
    <name evidence="1" type="ORF">CLV35_0706</name>
</gene>
<name>A0A420XU54_9ACTN</name>
<sequence length="260" mass="26677">MVAGRLSVDATPDPDAETHMRSQLFSQEFLERTSPESFALQNSKMLKVRLQAATVMARQGSMVAFQGDVRFDYQSAGGIGKVIKKAVTGEGLDVMSCTGSGDVFFADNAADVHVFDLDGSDGLSVNGANVLAFEPQLKWDIKMIGSAGMLGGGLFNTVFTGTGKLAITTKGTPVVLQVDAPTFVDTDAVVAWSASLQTSLRSGGFKPGALIGRTSGEAFQLGFAGQGFVIVQPSENVRAGGGSGGGATGGIGGMLGRLGG</sequence>
<dbReference type="PANTHER" id="PTHR38074:SF1">
    <property type="entry name" value="ALTERED INHERITANCE OF MITOCHONDRIA PROTEIN 24, MITOCHONDRIAL"/>
    <property type="match status" value="1"/>
</dbReference>
<evidence type="ECO:0000313" key="2">
    <source>
        <dbReference type="Proteomes" id="UP000281955"/>
    </source>
</evidence>
<dbReference type="PANTHER" id="PTHR38074">
    <property type="entry name" value="ALTERED INHERITANCE OF MITOCHONDRIA PROTEIN 24, MITOCHONDRIAL"/>
    <property type="match status" value="1"/>
</dbReference>
<evidence type="ECO:0000313" key="1">
    <source>
        <dbReference type="EMBL" id="RKS80280.1"/>
    </source>
</evidence>
<dbReference type="InParanoid" id="A0A420XU54"/>
<organism evidence="1 2">
    <name type="scientific">Motilibacter peucedani</name>
    <dbReference type="NCBI Taxonomy" id="598650"/>
    <lineage>
        <taxon>Bacteria</taxon>
        <taxon>Bacillati</taxon>
        <taxon>Actinomycetota</taxon>
        <taxon>Actinomycetes</taxon>
        <taxon>Motilibacterales</taxon>
        <taxon>Motilibacteraceae</taxon>
        <taxon>Motilibacter</taxon>
    </lineage>
</organism>
<dbReference type="AlphaFoldDB" id="A0A420XU54"/>
<dbReference type="InterPro" id="IPR036983">
    <property type="entry name" value="AIM24_sf"/>
</dbReference>
<proteinExistence type="predicted"/>
<comment type="caution">
    <text evidence="1">The sequence shown here is derived from an EMBL/GenBank/DDBJ whole genome shotgun (WGS) entry which is preliminary data.</text>
</comment>
<keyword evidence="2" id="KW-1185">Reference proteome</keyword>
<dbReference type="Gene3D" id="3.60.160.10">
    <property type="entry name" value="Mitochondrial biogenesis AIM24"/>
    <property type="match status" value="1"/>
</dbReference>
<dbReference type="EMBL" id="RBWV01000009">
    <property type="protein sequence ID" value="RKS80280.1"/>
    <property type="molecule type" value="Genomic_DNA"/>
</dbReference>
<dbReference type="SUPFAM" id="SSF51219">
    <property type="entry name" value="TRAP-like"/>
    <property type="match status" value="1"/>
</dbReference>
<dbReference type="InterPro" id="IPR016031">
    <property type="entry name" value="Trp_RNA-bd_attenuator-like_dom"/>
</dbReference>
<protein>
    <submittedName>
        <fullName evidence="1">Uncharacterized protein (AIM24 family)</fullName>
    </submittedName>
</protein>
<dbReference type="Proteomes" id="UP000281955">
    <property type="component" value="Unassembled WGS sequence"/>
</dbReference>
<dbReference type="InterPro" id="IPR002838">
    <property type="entry name" value="AIM24"/>
</dbReference>
<accession>A0A420XU54</accession>
<reference evidence="1 2" key="1">
    <citation type="submission" date="2018-10" db="EMBL/GenBank/DDBJ databases">
        <title>Genomic Encyclopedia of Archaeal and Bacterial Type Strains, Phase II (KMG-II): from individual species to whole genera.</title>
        <authorList>
            <person name="Goeker M."/>
        </authorList>
    </citation>
    <scope>NUCLEOTIDE SEQUENCE [LARGE SCALE GENOMIC DNA]</scope>
    <source>
        <strain evidence="1 2">RP-AC37</strain>
    </source>
</reference>